<reference evidence="4" key="1">
    <citation type="journal article" date="2019" name="Int. J. Syst. Evol. Microbiol.">
        <title>The Global Catalogue of Microorganisms (GCM) 10K type strain sequencing project: providing services to taxonomists for standard genome sequencing and annotation.</title>
        <authorList>
            <consortium name="The Broad Institute Genomics Platform"/>
            <consortium name="The Broad Institute Genome Sequencing Center for Infectious Disease"/>
            <person name="Wu L."/>
            <person name="Ma J."/>
        </authorList>
    </citation>
    <scope>NUCLEOTIDE SEQUENCE [LARGE SCALE GENOMIC DNA]</scope>
    <source>
        <strain evidence="4">JCM 31486</strain>
    </source>
</reference>
<dbReference type="InterPro" id="IPR057727">
    <property type="entry name" value="WCX_dom"/>
</dbReference>
<protein>
    <submittedName>
        <fullName evidence="3">Helix-turn-helix transcriptional regulator</fullName>
    </submittedName>
</protein>
<evidence type="ECO:0000313" key="3">
    <source>
        <dbReference type="EMBL" id="MFD1049713.1"/>
    </source>
</evidence>
<dbReference type="Pfam" id="PF25583">
    <property type="entry name" value="WCX"/>
    <property type="match status" value="1"/>
</dbReference>
<accession>A0ABW3MGH8</accession>
<dbReference type="Proteomes" id="UP001597045">
    <property type="component" value="Unassembled WGS sequence"/>
</dbReference>
<feature type="compositionally biased region" description="Basic and acidic residues" evidence="1">
    <location>
        <begin position="1"/>
        <end position="16"/>
    </location>
</feature>
<feature type="domain" description="WCX" evidence="2">
    <location>
        <begin position="147"/>
        <end position="209"/>
    </location>
</feature>
<gene>
    <name evidence="3" type="ORF">ACFQ1S_31380</name>
</gene>
<name>A0ABW3MGH8_9PSEU</name>
<dbReference type="EMBL" id="JBHTIS010002356">
    <property type="protein sequence ID" value="MFD1049713.1"/>
    <property type="molecule type" value="Genomic_DNA"/>
</dbReference>
<feature type="non-terminal residue" evidence="3">
    <location>
        <position position="1"/>
    </location>
</feature>
<evidence type="ECO:0000313" key="4">
    <source>
        <dbReference type="Proteomes" id="UP001597045"/>
    </source>
</evidence>
<keyword evidence="4" id="KW-1185">Reference proteome</keyword>
<feature type="region of interest" description="Disordered" evidence="1">
    <location>
        <begin position="1"/>
        <end position="24"/>
    </location>
</feature>
<organism evidence="3 4">
    <name type="scientific">Kibdelosporangium lantanae</name>
    <dbReference type="NCBI Taxonomy" id="1497396"/>
    <lineage>
        <taxon>Bacteria</taxon>
        <taxon>Bacillati</taxon>
        <taxon>Actinomycetota</taxon>
        <taxon>Actinomycetes</taxon>
        <taxon>Pseudonocardiales</taxon>
        <taxon>Pseudonocardiaceae</taxon>
        <taxon>Kibdelosporangium</taxon>
    </lineage>
</organism>
<sequence>RSHVLRVDVLRPDDTRPAPGDPDFIPPVHLEPHNLVLWAGRWYLVAHREPDLALPAYDSICGTNEHPRKVPQAPTQPVRKGRSHDLGWEVLRVDRLHVHSPTGIPFTRRELPCDNLAEYVRTRYSRGDVPASWQCTGVVLIDLPADLVARWAPGGSVVEYVAENRTRLTVGAWSWAGIAGILATFDAHFTVVEPTELTDACHEIARRLAHARRLTHARN</sequence>
<comment type="caution">
    <text evidence="3">The sequence shown here is derived from an EMBL/GenBank/DDBJ whole genome shotgun (WGS) entry which is preliminary data.</text>
</comment>
<evidence type="ECO:0000259" key="2">
    <source>
        <dbReference type="Pfam" id="PF25583"/>
    </source>
</evidence>
<proteinExistence type="predicted"/>
<evidence type="ECO:0000256" key="1">
    <source>
        <dbReference type="SAM" id="MobiDB-lite"/>
    </source>
</evidence>